<dbReference type="GO" id="GO:0006631">
    <property type="term" value="P:fatty acid metabolic process"/>
    <property type="evidence" value="ECO:0007669"/>
    <property type="project" value="TreeGrafter"/>
</dbReference>
<evidence type="ECO:0000256" key="1">
    <source>
        <dbReference type="ARBA" id="ARBA00006432"/>
    </source>
</evidence>
<feature type="domain" description="AMP-dependent synthetase/ligase" evidence="3">
    <location>
        <begin position="29"/>
        <end position="402"/>
    </location>
</feature>
<dbReference type="Pfam" id="PF13193">
    <property type="entry name" value="AMP-binding_C"/>
    <property type="match status" value="1"/>
</dbReference>
<dbReference type="InterPro" id="IPR042099">
    <property type="entry name" value="ANL_N_sf"/>
</dbReference>
<dbReference type="OrthoDB" id="9757771at2"/>
<evidence type="ECO:0000313" key="6">
    <source>
        <dbReference type="Proteomes" id="UP000245938"/>
    </source>
</evidence>
<evidence type="ECO:0000259" key="3">
    <source>
        <dbReference type="Pfam" id="PF00501"/>
    </source>
</evidence>
<evidence type="ECO:0000313" key="5">
    <source>
        <dbReference type="EMBL" id="PWI26083.1"/>
    </source>
</evidence>
<comment type="similarity">
    <text evidence="1">Belongs to the ATP-dependent AMP-binding enzyme family.</text>
</comment>
<gene>
    <name evidence="5" type="ORF">DEX24_05305</name>
</gene>
<dbReference type="PROSITE" id="PS00455">
    <property type="entry name" value="AMP_BINDING"/>
    <property type="match status" value="1"/>
</dbReference>
<accession>A0A2U3ANG4</accession>
<dbReference type="InterPro" id="IPR020845">
    <property type="entry name" value="AMP-binding_CS"/>
</dbReference>
<keyword evidence="2 5" id="KW-0436">Ligase</keyword>
<dbReference type="InterPro" id="IPR025110">
    <property type="entry name" value="AMP-bd_C"/>
</dbReference>
<dbReference type="InterPro" id="IPR045851">
    <property type="entry name" value="AMP-bd_C_sf"/>
</dbReference>
<proteinExistence type="inferred from homology"/>
<dbReference type="GO" id="GO:0031956">
    <property type="term" value="F:medium-chain fatty acid-CoA ligase activity"/>
    <property type="evidence" value="ECO:0007669"/>
    <property type="project" value="TreeGrafter"/>
</dbReference>
<dbReference type="Pfam" id="PF00501">
    <property type="entry name" value="AMP-binding"/>
    <property type="match status" value="1"/>
</dbReference>
<evidence type="ECO:0000256" key="2">
    <source>
        <dbReference type="ARBA" id="ARBA00022598"/>
    </source>
</evidence>
<dbReference type="Gene3D" id="3.30.300.30">
    <property type="match status" value="1"/>
</dbReference>
<dbReference type="Proteomes" id="UP000245938">
    <property type="component" value="Unassembled WGS sequence"/>
</dbReference>
<feature type="domain" description="AMP-binding enzyme C-terminal" evidence="4">
    <location>
        <begin position="453"/>
        <end position="529"/>
    </location>
</feature>
<keyword evidence="6" id="KW-1185">Reference proteome</keyword>
<name>A0A2U3ANG4_9BACL</name>
<evidence type="ECO:0000259" key="4">
    <source>
        <dbReference type="Pfam" id="PF13193"/>
    </source>
</evidence>
<dbReference type="Gene3D" id="3.40.50.12780">
    <property type="entry name" value="N-terminal domain of ligase-like"/>
    <property type="match status" value="1"/>
</dbReference>
<dbReference type="AlphaFoldDB" id="A0A2U3ANG4"/>
<organism evidence="5 6">
    <name type="scientific">Kurthia sibirica</name>
    <dbReference type="NCBI Taxonomy" id="202750"/>
    <lineage>
        <taxon>Bacteria</taxon>
        <taxon>Bacillati</taxon>
        <taxon>Bacillota</taxon>
        <taxon>Bacilli</taxon>
        <taxon>Bacillales</taxon>
        <taxon>Caryophanaceae</taxon>
        <taxon>Kurthia</taxon>
    </lineage>
</organism>
<dbReference type="EMBL" id="QFVR01000005">
    <property type="protein sequence ID" value="PWI26083.1"/>
    <property type="molecule type" value="Genomic_DNA"/>
</dbReference>
<protein>
    <submittedName>
        <fullName evidence="5">Cyclohexanecarboxylate-CoA ligase</fullName>
    </submittedName>
</protein>
<sequence>MKFESLLTADYKKRYEKTWHHTTIIDYLKRAIANHPQKWAIIDSKSRYTYEELGQLVNRVALGLHHHGIKKDDVVSIYLPNWNEFVILHFAITKLGAITNPLIPIYREREIDYMIKKVKSKALIIPDVFREFNYPKMIENLLPQWPFMDTIFVVGTNYPPTMKNFTNLSEIPWEKQYDHSVLDLIVHDANDITEIIFTSGTTGSPKGVMHSHNTLSITANYWMKHLHLTSDDVLLMPSTFAHQTGFCYGVQLPSHFAGTAVYLDNWNPDDFLSLIEQEQVTITAGATPFVQDTIYAKNLNQYNISSLKTFIALGAPIPRRLIQQATDNPTIQFKILAGWGQTENGLVTLTSFEDHEDKLINSDGYPLYDMELKIVDAQFNEVPKHTEGSLLCRGPALFIGYFGEIEKTRSEFYEDWFITGDLAIMDDDGYIRISGRAKDIIIRGGENIPISYIENILFEHDGIAAVQLVAIPDKRLQEKAAAIVLMHPNNPPLCLEEMQQFLQQKGVAKNYWPEYLEVLDTLPRTASGKIQKYKLRSYLLKKLGKEDAKE</sequence>
<comment type="caution">
    <text evidence="5">The sequence shown here is derived from an EMBL/GenBank/DDBJ whole genome shotgun (WGS) entry which is preliminary data.</text>
</comment>
<dbReference type="PANTHER" id="PTHR43201:SF5">
    <property type="entry name" value="MEDIUM-CHAIN ACYL-COA LIGASE ACSF2, MITOCHONDRIAL"/>
    <property type="match status" value="1"/>
</dbReference>
<dbReference type="SUPFAM" id="SSF56801">
    <property type="entry name" value="Acetyl-CoA synthetase-like"/>
    <property type="match status" value="1"/>
</dbReference>
<dbReference type="PANTHER" id="PTHR43201">
    <property type="entry name" value="ACYL-COA SYNTHETASE"/>
    <property type="match status" value="1"/>
</dbReference>
<dbReference type="InterPro" id="IPR000873">
    <property type="entry name" value="AMP-dep_synth/lig_dom"/>
</dbReference>
<dbReference type="RefSeq" id="WP_109305503.1">
    <property type="nucleotide sequence ID" value="NZ_BJUF01000051.1"/>
</dbReference>
<reference evidence="5 6" key="1">
    <citation type="submission" date="2018-05" db="EMBL/GenBank/DDBJ databases">
        <title>Kurthia sibirica genome sequence.</title>
        <authorList>
            <person name="Maclea K.S."/>
            <person name="Goen A.E."/>
        </authorList>
    </citation>
    <scope>NUCLEOTIDE SEQUENCE [LARGE SCALE GENOMIC DNA]</scope>
    <source>
        <strain evidence="5 6">ATCC 49154</strain>
    </source>
</reference>